<gene>
    <name evidence="2" type="ORF">GCM10019071_34440</name>
    <name evidence="3" type="ORF">H5V43_22525</name>
</gene>
<reference evidence="3" key="4">
    <citation type="journal article" date="2021" name="Microbiol. Resour. Announc.">
        <title>Complete Genome Sequence of Sphingobium barthaii KK22, a High-Molecular-Weight Polycyclic Aromatic Hydrocarbon-Degrading Soil Bacterium.</title>
        <authorList>
            <person name="Mori J.F."/>
            <person name="Kanaly R.A."/>
        </authorList>
    </citation>
    <scope>NUCLEOTIDE SEQUENCE</scope>
    <source>
        <strain evidence="3">KK22</strain>
    </source>
</reference>
<dbReference type="Gene3D" id="3.10.129.10">
    <property type="entry name" value="Hotdog Thioesterase"/>
    <property type="match status" value="1"/>
</dbReference>
<dbReference type="Proteomes" id="UP000628109">
    <property type="component" value="Unassembled WGS sequence"/>
</dbReference>
<evidence type="ECO:0000313" key="5">
    <source>
        <dbReference type="Proteomes" id="UP000628109"/>
    </source>
</evidence>
<proteinExistence type="predicted"/>
<keyword evidence="5" id="KW-1185">Reference proteome</keyword>
<keyword evidence="3" id="KW-0614">Plasmid</keyword>
<dbReference type="Proteomes" id="UP000593663">
    <property type="component" value="Plasmid p1"/>
</dbReference>
<dbReference type="InterPro" id="IPR006683">
    <property type="entry name" value="Thioestr_dom"/>
</dbReference>
<reference evidence="4" key="3">
    <citation type="submission" date="2020-08" db="EMBL/GenBank/DDBJ databases">
        <title>Complete genome sequence of Sphingobium barthaii strain KK22, a high-molecular-weight polycyclic aromatic hydrocarbon-degrading soil bacterium.</title>
        <authorList>
            <person name="Mori J.F."/>
            <person name="Kanaly R.A."/>
        </authorList>
    </citation>
    <scope>NUCLEOTIDE SEQUENCE [LARGE SCALE GENOMIC DNA]</scope>
    <source>
        <strain evidence="4">KK22</strain>
        <plasmid evidence="4">p1</plasmid>
    </source>
</reference>
<protein>
    <submittedName>
        <fullName evidence="3">PaaI family thioesterase</fullName>
    </submittedName>
</protein>
<name>A0A4Q4ISR1_SPHSA</name>
<evidence type="ECO:0000259" key="1">
    <source>
        <dbReference type="Pfam" id="PF03061"/>
    </source>
</evidence>
<dbReference type="InterPro" id="IPR029069">
    <property type="entry name" value="HotDog_dom_sf"/>
</dbReference>
<accession>A0A4Q4ISR1</accession>
<evidence type="ECO:0000313" key="4">
    <source>
        <dbReference type="Proteomes" id="UP000593663"/>
    </source>
</evidence>
<evidence type="ECO:0000313" key="3">
    <source>
        <dbReference type="EMBL" id="QOT74312.1"/>
    </source>
</evidence>
<dbReference type="AlphaFoldDB" id="A0A4Q4ISR1"/>
<evidence type="ECO:0000313" key="2">
    <source>
        <dbReference type="EMBL" id="GGA00875.1"/>
    </source>
</evidence>
<dbReference type="Pfam" id="PF03061">
    <property type="entry name" value="4HBT"/>
    <property type="match status" value="1"/>
</dbReference>
<feature type="domain" description="Thioesterase" evidence="1">
    <location>
        <begin position="49"/>
        <end position="122"/>
    </location>
</feature>
<dbReference type="EMBL" id="BMDU01000008">
    <property type="protein sequence ID" value="GGA00875.1"/>
    <property type="molecule type" value="Genomic_DNA"/>
</dbReference>
<reference evidence="5" key="2">
    <citation type="journal article" date="2019" name="Int. J. Syst. Evol. Microbiol.">
        <title>The Global Catalogue of Microorganisms (GCM) 10K type strain sequencing project: providing services to taxonomists for standard genome sequencing and annotation.</title>
        <authorList>
            <consortium name="The Broad Institute Genomics Platform"/>
            <consortium name="The Broad Institute Genome Sequencing Center for Infectious Disease"/>
            <person name="Wu L."/>
            <person name="Ma J."/>
        </authorList>
    </citation>
    <scope>NUCLEOTIDE SEQUENCE [LARGE SCALE GENOMIC DNA]</scope>
    <source>
        <strain evidence="5">CCM 7327</strain>
    </source>
</reference>
<reference evidence="2" key="1">
    <citation type="journal article" date="2014" name="Int. J. Syst. Evol. Microbiol.">
        <title>Complete genome of a new Firmicutes species belonging to the dominant human colonic microbiota ('Ruminococcus bicirculans') reveals two chromosomes and a selective capacity to utilize plant glucans.</title>
        <authorList>
            <consortium name="NISC Comparative Sequencing Program"/>
            <person name="Wegmann U."/>
            <person name="Louis P."/>
            <person name="Goesmann A."/>
            <person name="Henrissat B."/>
            <person name="Duncan S.H."/>
            <person name="Flint H.J."/>
        </authorList>
    </citation>
    <scope>NUCLEOTIDE SEQUENCE</scope>
    <source>
        <strain evidence="2">CCM 7327</strain>
    </source>
</reference>
<dbReference type="KEGG" id="sbar:H5V43_22525"/>
<organism evidence="3 4">
    <name type="scientific">Sphingobium fuliginis (strain ATCC 27551)</name>
    <dbReference type="NCBI Taxonomy" id="336203"/>
    <lineage>
        <taxon>Bacteria</taxon>
        <taxon>Pseudomonadati</taxon>
        <taxon>Pseudomonadota</taxon>
        <taxon>Alphaproteobacteria</taxon>
        <taxon>Sphingomonadales</taxon>
        <taxon>Sphingomonadaceae</taxon>
        <taxon>Sphingobium</taxon>
    </lineage>
</organism>
<reference evidence="2" key="5">
    <citation type="submission" date="2024-05" db="EMBL/GenBank/DDBJ databases">
        <authorList>
            <person name="Sun Q."/>
            <person name="Sedlacek I."/>
        </authorList>
    </citation>
    <scope>NUCLEOTIDE SEQUENCE</scope>
    <source>
        <strain evidence="2">CCM 7327</strain>
    </source>
</reference>
<dbReference type="GO" id="GO:0016790">
    <property type="term" value="F:thiolester hydrolase activity"/>
    <property type="evidence" value="ECO:0007669"/>
    <property type="project" value="UniProtKB-ARBA"/>
</dbReference>
<dbReference type="CDD" id="cd03443">
    <property type="entry name" value="PaaI_thioesterase"/>
    <property type="match status" value="1"/>
</dbReference>
<dbReference type="EMBL" id="CP060037">
    <property type="protein sequence ID" value="QOT74312.1"/>
    <property type="molecule type" value="Genomic_DNA"/>
</dbReference>
<sequence>MSADAKIQAILASSGFSSKLAKMISVEEAGALWKLSPTAELVGNPLAQALHGGAITAFLELACSAVLSHRLDRNCLPQLISINVQFLAPMRLAPVTARPNLRRIGRRVAVAHVDAWQDSPDTIVCAAQCEFLCEFA</sequence>
<geneLocation type="plasmid" evidence="3 4">
    <name>p1</name>
</geneLocation>
<dbReference type="SUPFAM" id="SSF54637">
    <property type="entry name" value="Thioesterase/thiol ester dehydrase-isomerase"/>
    <property type="match status" value="1"/>
</dbReference>
<dbReference type="RefSeq" id="WP_025550803.1">
    <property type="nucleotide sequence ID" value="NZ_BATN01000095.1"/>
</dbReference>